<evidence type="ECO:0000256" key="8">
    <source>
        <dbReference type="ARBA" id="ARBA00024092"/>
    </source>
</evidence>
<keyword evidence="2" id="KW-0479">Metal-binding</keyword>
<evidence type="ECO:0000256" key="7">
    <source>
        <dbReference type="ARBA" id="ARBA00024060"/>
    </source>
</evidence>
<feature type="domain" description="3-dehydroquinate synthase C-terminal" evidence="10">
    <location>
        <begin position="192"/>
        <end position="337"/>
    </location>
</feature>
<comment type="caution">
    <text evidence="11">The sequence shown here is derived from an EMBL/GenBank/DDBJ whole genome shotgun (WGS) entry which is preliminary data.</text>
</comment>
<dbReference type="EMBL" id="JAENHP010000039">
    <property type="protein sequence ID" value="MBM2623645.1"/>
    <property type="molecule type" value="Genomic_DNA"/>
</dbReference>
<keyword evidence="5" id="KW-0456">Lyase</keyword>
<comment type="cofactor">
    <cofactor evidence="1">
        <name>NAD(+)</name>
        <dbReference type="ChEBI" id="CHEBI:57540"/>
    </cofactor>
</comment>
<evidence type="ECO:0000256" key="3">
    <source>
        <dbReference type="ARBA" id="ARBA00022741"/>
    </source>
</evidence>
<keyword evidence="12" id="KW-1185">Reference proteome</keyword>
<dbReference type="EC" id="4.2.3.152" evidence="7"/>
<keyword evidence="4" id="KW-0520">NAD</keyword>
<dbReference type="Proteomes" id="UP000632138">
    <property type="component" value="Unassembled WGS sequence"/>
</dbReference>
<keyword evidence="3" id="KW-0547">Nucleotide-binding</keyword>
<dbReference type="PANTHER" id="PTHR43622">
    <property type="entry name" value="3-DEHYDROQUINATE SYNTHASE"/>
    <property type="match status" value="1"/>
</dbReference>
<evidence type="ECO:0000313" key="12">
    <source>
        <dbReference type="Proteomes" id="UP000632138"/>
    </source>
</evidence>
<protein>
    <recommendedName>
        <fullName evidence="8">2-epi-5-epi-valiolone synthase</fullName>
        <ecNumber evidence="7">4.2.3.152</ecNumber>
    </recommendedName>
</protein>
<dbReference type="InterPro" id="IPR056179">
    <property type="entry name" value="DHQS_C"/>
</dbReference>
<dbReference type="InterPro" id="IPR035872">
    <property type="entry name" value="EEVS-like"/>
</dbReference>
<evidence type="ECO:0000259" key="9">
    <source>
        <dbReference type="Pfam" id="PF01761"/>
    </source>
</evidence>
<feature type="domain" description="3-dehydroquinate synthase N-terminal" evidence="9">
    <location>
        <begin position="77"/>
        <end position="190"/>
    </location>
</feature>
<dbReference type="CDD" id="cd08199">
    <property type="entry name" value="EEVS"/>
    <property type="match status" value="1"/>
</dbReference>
<dbReference type="SUPFAM" id="SSF56796">
    <property type="entry name" value="Dehydroquinate synthase-like"/>
    <property type="match status" value="1"/>
</dbReference>
<dbReference type="InterPro" id="IPR050071">
    <property type="entry name" value="Dehydroquinate_synthase"/>
</dbReference>
<evidence type="ECO:0000256" key="1">
    <source>
        <dbReference type="ARBA" id="ARBA00001911"/>
    </source>
</evidence>
<name>A0ABS2AUW9_9ACTN</name>
<accession>A0ABS2AUW9</accession>
<evidence type="ECO:0000256" key="4">
    <source>
        <dbReference type="ARBA" id="ARBA00023027"/>
    </source>
</evidence>
<dbReference type="Pfam" id="PF24621">
    <property type="entry name" value="DHQS_C"/>
    <property type="match status" value="1"/>
</dbReference>
<evidence type="ECO:0000259" key="10">
    <source>
        <dbReference type="Pfam" id="PF24621"/>
    </source>
</evidence>
<evidence type="ECO:0000256" key="6">
    <source>
        <dbReference type="ARBA" id="ARBA00023993"/>
    </source>
</evidence>
<dbReference type="Gene3D" id="3.40.50.1970">
    <property type="match status" value="1"/>
</dbReference>
<proteinExistence type="predicted"/>
<dbReference type="Gene3D" id="1.20.1090.10">
    <property type="entry name" value="Dehydroquinate synthase-like - alpha domain"/>
    <property type="match status" value="1"/>
</dbReference>
<dbReference type="PANTHER" id="PTHR43622:SF3">
    <property type="entry name" value="2-EPI-5-EPI-VALIOLONE SYNTHASE"/>
    <property type="match status" value="1"/>
</dbReference>
<sequence>MTSPEVYRVRAQALSDYEVAFVDDILDPAGSDLLRCGNRTEFRSRRRIAVLDENVNALHGSRIREYFERHGLECQYVVLPAGEPAKVMDTVLAVVAEFDRFGLDRRREPVITFGGGALLDLVGVATSMYRRGVPHVRVPTTLLGQVDAAIGAKTAVNHGAYKNRLGTFQQPAGVLIDRRFLATLDERHLRNGMAEIVKLAVVRDEQLFELLEEYGELLIEEKFQGSSPTGDRVARLVLQRAVHGMLAELEPNLWEHDLDRLVDFGHSVGPALEMRARGDLLHGESVAVDIALFTTLAAGRGLLADKAERRILDLLERLALPTGHDLLDDELLRRAMADTVRHRDGRQRLPVPVGIGTAVFLNDVSEEELRRAVRQRRCEAVPT</sequence>
<organism evidence="11 12">
    <name type="scientific">Paractinoplanes ovalisporus</name>
    <dbReference type="NCBI Taxonomy" id="2810368"/>
    <lineage>
        <taxon>Bacteria</taxon>
        <taxon>Bacillati</taxon>
        <taxon>Actinomycetota</taxon>
        <taxon>Actinomycetes</taxon>
        <taxon>Micromonosporales</taxon>
        <taxon>Micromonosporaceae</taxon>
        <taxon>Paractinoplanes</taxon>
    </lineage>
</organism>
<evidence type="ECO:0000256" key="5">
    <source>
        <dbReference type="ARBA" id="ARBA00023239"/>
    </source>
</evidence>
<reference evidence="11 12" key="1">
    <citation type="submission" date="2021-01" db="EMBL/GenBank/DDBJ databases">
        <title>Actinoplanes sp. nov. LDG1-06 isolated from lichen.</title>
        <authorList>
            <person name="Saeng-In P."/>
            <person name="Phongsopitanun W."/>
            <person name="Kanchanasin P."/>
            <person name="Yuki M."/>
            <person name="Kudo T."/>
            <person name="Ohkuma M."/>
            <person name="Tanasupawat S."/>
        </authorList>
    </citation>
    <scope>NUCLEOTIDE SEQUENCE [LARGE SCALE GENOMIC DNA]</scope>
    <source>
        <strain evidence="11 12">LDG1-06</strain>
    </source>
</reference>
<gene>
    <name evidence="11" type="ORF">JIG36_49975</name>
</gene>
<evidence type="ECO:0000313" key="11">
    <source>
        <dbReference type="EMBL" id="MBM2623645.1"/>
    </source>
</evidence>
<comment type="catalytic activity">
    <reaction evidence="6">
        <text>D-sedoheptulose 7-phosphate = 2-epi-5-epi-valiolone + phosphate</text>
        <dbReference type="Rhea" id="RHEA:44184"/>
        <dbReference type="ChEBI" id="CHEBI:43474"/>
        <dbReference type="ChEBI" id="CHEBI:57483"/>
        <dbReference type="ChEBI" id="CHEBI:84187"/>
        <dbReference type="EC" id="4.2.3.152"/>
    </reaction>
</comment>
<evidence type="ECO:0000256" key="2">
    <source>
        <dbReference type="ARBA" id="ARBA00022723"/>
    </source>
</evidence>
<dbReference type="Pfam" id="PF01761">
    <property type="entry name" value="DHQ_synthase"/>
    <property type="match status" value="1"/>
</dbReference>
<dbReference type="InterPro" id="IPR030960">
    <property type="entry name" value="DHQS/DOIS_N"/>
</dbReference>